<dbReference type="InterPro" id="IPR006170">
    <property type="entry name" value="PBP/GOBP"/>
</dbReference>
<dbReference type="Proteomes" id="UP000594454">
    <property type="component" value="Chromosome 4"/>
</dbReference>
<proteinExistence type="inferred from homology"/>
<organism evidence="7 8">
    <name type="scientific">Hermetia illucens</name>
    <name type="common">Black soldier fly</name>
    <dbReference type="NCBI Taxonomy" id="343691"/>
    <lineage>
        <taxon>Eukaryota</taxon>
        <taxon>Metazoa</taxon>
        <taxon>Ecdysozoa</taxon>
        <taxon>Arthropoda</taxon>
        <taxon>Hexapoda</taxon>
        <taxon>Insecta</taxon>
        <taxon>Pterygota</taxon>
        <taxon>Neoptera</taxon>
        <taxon>Endopterygota</taxon>
        <taxon>Diptera</taxon>
        <taxon>Brachycera</taxon>
        <taxon>Stratiomyomorpha</taxon>
        <taxon>Stratiomyidae</taxon>
        <taxon>Hermetiinae</taxon>
        <taxon>Hermetia</taxon>
    </lineage>
</organism>
<feature type="chain" id="PRO_5031438285" evidence="6">
    <location>
        <begin position="17"/>
        <end position="142"/>
    </location>
</feature>
<keyword evidence="8" id="KW-1185">Reference proteome</keyword>
<dbReference type="EMBL" id="LR899012">
    <property type="protein sequence ID" value="CAD7087214.1"/>
    <property type="molecule type" value="Genomic_DNA"/>
</dbReference>
<sequence length="142" mass="16893">MRFLIVLCATIPVLQAVPVSKLTEIFREGCFEFENVPQEAIDKLRERRYDLVLGYEAQCFVRCMGLMTGIWNDYTGFDIERTYKYLNAEKLDVTMENLKKCLTVRREHNQDKCLWAAWDIKCLWTNAYVPTEPTINWWIPRE</sequence>
<keyword evidence="4 6" id="KW-0732">Signal</keyword>
<protein>
    <submittedName>
        <fullName evidence="7">Uncharacterized protein</fullName>
    </submittedName>
</protein>
<accession>A0A7R8YWD0</accession>
<reference evidence="7 8" key="1">
    <citation type="submission" date="2020-11" db="EMBL/GenBank/DDBJ databases">
        <authorList>
            <person name="Wallbank WR R."/>
            <person name="Pardo Diaz C."/>
            <person name="Kozak K."/>
            <person name="Martin S."/>
            <person name="Jiggins C."/>
            <person name="Moest M."/>
            <person name="Warren A I."/>
            <person name="Generalovic N T."/>
            <person name="Byers J.R.P. K."/>
            <person name="Montejo-Kovacevich G."/>
            <person name="Yen C E."/>
        </authorList>
    </citation>
    <scope>NUCLEOTIDE SEQUENCE [LARGE SCALE GENOMIC DNA]</scope>
</reference>
<dbReference type="Pfam" id="PF01395">
    <property type="entry name" value="PBP_GOBP"/>
    <property type="match status" value="1"/>
</dbReference>
<dbReference type="GO" id="GO:0007608">
    <property type="term" value="P:sensory perception of smell"/>
    <property type="evidence" value="ECO:0007669"/>
    <property type="project" value="TreeGrafter"/>
</dbReference>
<dbReference type="SUPFAM" id="SSF47565">
    <property type="entry name" value="Insect pheromone/odorant-binding proteins"/>
    <property type="match status" value="1"/>
</dbReference>
<dbReference type="CDD" id="cd23992">
    <property type="entry name" value="PBP_GOBP"/>
    <property type="match status" value="1"/>
</dbReference>
<dbReference type="Gene3D" id="1.10.238.20">
    <property type="entry name" value="Pheromone/general odorant binding protein domain"/>
    <property type="match status" value="1"/>
</dbReference>
<keyword evidence="5" id="KW-1015">Disulfide bond</keyword>
<evidence type="ECO:0000313" key="8">
    <source>
        <dbReference type="Proteomes" id="UP000594454"/>
    </source>
</evidence>
<dbReference type="PANTHER" id="PTHR11857">
    <property type="entry name" value="ODORANT BINDING PROTEIN-RELATED"/>
    <property type="match status" value="1"/>
</dbReference>
<gene>
    <name evidence="7" type="ORF">HERILL_LOCUS9934</name>
</gene>
<dbReference type="InParanoid" id="A0A7R8YWD0"/>
<evidence type="ECO:0000313" key="7">
    <source>
        <dbReference type="EMBL" id="CAD7087214.1"/>
    </source>
</evidence>
<dbReference type="SMART" id="SM00708">
    <property type="entry name" value="PhBP"/>
    <property type="match status" value="1"/>
</dbReference>
<evidence type="ECO:0000256" key="6">
    <source>
        <dbReference type="SAM" id="SignalP"/>
    </source>
</evidence>
<dbReference type="OrthoDB" id="8194670at2759"/>
<name>A0A7R8YWD0_HERIL</name>
<evidence type="ECO:0000256" key="3">
    <source>
        <dbReference type="ARBA" id="ARBA00022525"/>
    </source>
</evidence>
<evidence type="ECO:0000256" key="4">
    <source>
        <dbReference type="ARBA" id="ARBA00022729"/>
    </source>
</evidence>
<evidence type="ECO:0000256" key="2">
    <source>
        <dbReference type="ARBA" id="ARBA00008098"/>
    </source>
</evidence>
<comment type="subcellular location">
    <subcellularLocation>
        <location evidence="1">Secreted</location>
    </subcellularLocation>
</comment>
<dbReference type="GO" id="GO:0005615">
    <property type="term" value="C:extracellular space"/>
    <property type="evidence" value="ECO:0007669"/>
    <property type="project" value="TreeGrafter"/>
</dbReference>
<dbReference type="PANTHER" id="PTHR11857:SF46">
    <property type="entry name" value="GENERAL ODORANT-BINDING PROTEIN 99A-RELATED"/>
    <property type="match status" value="1"/>
</dbReference>
<dbReference type="InterPro" id="IPR036728">
    <property type="entry name" value="PBP_GOBP_sf"/>
</dbReference>
<feature type="signal peptide" evidence="6">
    <location>
        <begin position="1"/>
        <end position="16"/>
    </location>
</feature>
<evidence type="ECO:0000256" key="1">
    <source>
        <dbReference type="ARBA" id="ARBA00004613"/>
    </source>
</evidence>
<keyword evidence="3" id="KW-0964">Secreted</keyword>
<dbReference type="GO" id="GO:0005549">
    <property type="term" value="F:odorant binding"/>
    <property type="evidence" value="ECO:0007669"/>
    <property type="project" value="InterPro"/>
</dbReference>
<dbReference type="AlphaFoldDB" id="A0A7R8YWD0"/>
<comment type="similarity">
    <text evidence="2">Belongs to the PBP/GOBP family.</text>
</comment>
<evidence type="ECO:0000256" key="5">
    <source>
        <dbReference type="ARBA" id="ARBA00023157"/>
    </source>
</evidence>